<proteinExistence type="predicted"/>
<name>A0A1C7NHY5_9FUNG</name>
<dbReference type="InParanoid" id="A0A1C7NHY5"/>
<accession>A0A1C7NHY5</accession>
<comment type="caution">
    <text evidence="2">The sequence shown here is derived from an EMBL/GenBank/DDBJ whole genome shotgun (WGS) entry which is preliminary data.</text>
</comment>
<feature type="compositionally biased region" description="Pro residues" evidence="1">
    <location>
        <begin position="79"/>
        <end position="91"/>
    </location>
</feature>
<feature type="compositionally biased region" description="Polar residues" evidence="1">
    <location>
        <begin position="50"/>
        <end position="62"/>
    </location>
</feature>
<protein>
    <submittedName>
        <fullName evidence="2">Uncharacterized protein</fullName>
    </submittedName>
</protein>
<sequence>MILPSYVVQISPLSFISFDNPNPDVFSIWPYRTEINSRDKHEFNRDHASVNLNTRTRVSYSSHSDEDDKQMVHQRRPRPQNPRPPSSPPMPVTTLSTD</sequence>
<evidence type="ECO:0000313" key="3">
    <source>
        <dbReference type="Proteomes" id="UP000093000"/>
    </source>
</evidence>
<keyword evidence="3" id="KW-1185">Reference proteome</keyword>
<evidence type="ECO:0000313" key="2">
    <source>
        <dbReference type="EMBL" id="OBZ88600.1"/>
    </source>
</evidence>
<gene>
    <name evidence="2" type="ORF">A0J61_03351</name>
</gene>
<dbReference type="EMBL" id="LUGH01000142">
    <property type="protein sequence ID" value="OBZ88600.1"/>
    <property type="molecule type" value="Genomic_DNA"/>
</dbReference>
<reference evidence="2 3" key="1">
    <citation type="submission" date="2016-03" db="EMBL/GenBank/DDBJ databases">
        <title>Choanephora cucurbitarum.</title>
        <authorList>
            <person name="Min B."/>
            <person name="Park H."/>
            <person name="Park J.-H."/>
            <person name="Shin H.-D."/>
            <person name="Choi I.-G."/>
        </authorList>
    </citation>
    <scope>NUCLEOTIDE SEQUENCE [LARGE SCALE GENOMIC DNA]</scope>
    <source>
        <strain evidence="2 3">KUS-F28377</strain>
    </source>
</reference>
<evidence type="ECO:0000256" key="1">
    <source>
        <dbReference type="SAM" id="MobiDB-lite"/>
    </source>
</evidence>
<dbReference type="Proteomes" id="UP000093000">
    <property type="component" value="Unassembled WGS sequence"/>
</dbReference>
<dbReference type="AlphaFoldDB" id="A0A1C7NHY5"/>
<feature type="compositionally biased region" description="Basic and acidic residues" evidence="1">
    <location>
        <begin position="37"/>
        <end position="48"/>
    </location>
</feature>
<organism evidence="2 3">
    <name type="scientific">Choanephora cucurbitarum</name>
    <dbReference type="NCBI Taxonomy" id="101091"/>
    <lineage>
        <taxon>Eukaryota</taxon>
        <taxon>Fungi</taxon>
        <taxon>Fungi incertae sedis</taxon>
        <taxon>Mucoromycota</taxon>
        <taxon>Mucoromycotina</taxon>
        <taxon>Mucoromycetes</taxon>
        <taxon>Mucorales</taxon>
        <taxon>Mucorineae</taxon>
        <taxon>Choanephoraceae</taxon>
        <taxon>Choanephoroideae</taxon>
        <taxon>Choanephora</taxon>
    </lineage>
</organism>
<feature type="region of interest" description="Disordered" evidence="1">
    <location>
        <begin position="37"/>
        <end position="98"/>
    </location>
</feature>